<evidence type="ECO:0000259" key="2">
    <source>
        <dbReference type="Pfam" id="PF12651"/>
    </source>
</evidence>
<feature type="region of interest" description="Disordered" evidence="1">
    <location>
        <begin position="52"/>
        <end position="75"/>
    </location>
</feature>
<evidence type="ECO:0000256" key="1">
    <source>
        <dbReference type="SAM" id="MobiDB-lite"/>
    </source>
</evidence>
<proteinExistence type="predicted"/>
<dbReference type="Pfam" id="PF12651">
    <property type="entry name" value="RHH_3"/>
    <property type="match status" value="1"/>
</dbReference>
<evidence type="ECO:0000313" key="3">
    <source>
        <dbReference type="EMBL" id="GAA4386575.1"/>
    </source>
</evidence>
<evidence type="ECO:0000313" key="4">
    <source>
        <dbReference type="Proteomes" id="UP001500635"/>
    </source>
</evidence>
<dbReference type="Proteomes" id="UP001500635">
    <property type="component" value="Unassembled WGS sequence"/>
</dbReference>
<feature type="domain" description="Predicted DNA-binding protein ribbon-helix-helix" evidence="2">
    <location>
        <begin position="1"/>
        <end position="40"/>
    </location>
</feature>
<sequence length="75" mass="8491">MKTKTSVYLDPDQAVRLKLAAEESGRSEADLIREGIDIVLLRTLIPKRRRLSPTFDSGDPNFAQNADELLRDAYE</sequence>
<gene>
    <name evidence="3" type="ORF">GCM10023147_10000</name>
</gene>
<keyword evidence="4" id="KW-1185">Reference proteome</keyword>
<dbReference type="RefSeq" id="WP_344991753.1">
    <property type="nucleotide sequence ID" value="NZ_BAABFR010000010.1"/>
</dbReference>
<dbReference type="InterPro" id="IPR038733">
    <property type="entry name" value="Predicted_DNA_bind_prot_RHH"/>
</dbReference>
<dbReference type="CDD" id="cd21631">
    <property type="entry name" value="RHH_CopG_NikR-like"/>
    <property type="match status" value="1"/>
</dbReference>
<organism evidence="3 4">
    <name type="scientific">Tsukamurella soli</name>
    <dbReference type="NCBI Taxonomy" id="644556"/>
    <lineage>
        <taxon>Bacteria</taxon>
        <taxon>Bacillati</taxon>
        <taxon>Actinomycetota</taxon>
        <taxon>Actinomycetes</taxon>
        <taxon>Mycobacteriales</taxon>
        <taxon>Tsukamurellaceae</taxon>
        <taxon>Tsukamurella</taxon>
    </lineage>
</organism>
<name>A0ABP8J840_9ACTN</name>
<dbReference type="EMBL" id="BAABFR010000010">
    <property type="protein sequence ID" value="GAA4386575.1"/>
    <property type="molecule type" value="Genomic_DNA"/>
</dbReference>
<comment type="caution">
    <text evidence="3">The sequence shown here is derived from an EMBL/GenBank/DDBJ whole genome shotgun (WGS) entry which is preliminary data.</text>
</comment>
<protein>
    <recommendedName>
        <fullName evidence="2">Predicted DNA-binding protein ribbon-helix-helix domain-containing protein</fullName>
    </recommendedName>
</protein>
<reference evidence="4" key="1">
    <citation type="journal article" date="2019" name="Int. J. Syst. Evol. Microbiol.">
        <title>The Global Catalogue of Microorganisms (GCM) 10K type strain sequencing project: providing services to taxonomists for standard genome sequencing and annotation.</title>
        <authorList>
            <consortium name="The Broad Institute Genomics Platform"/>
            <consortium name="The Broad Institute Genome Sequencing Center for Infectious Disease"/>
            <person name="Wu L."/>
            <person name="Ma J."/>
        </authorList>
    </citation>
    <scope>NUCLEOTIDE SEQUENCE [LARGE SCALE GENOMIC DNA]</scope>
    <source>
        <strain evidence="4">JCM 17688</strain>
    </source>
</reference>
<accession>A0ABP8J840</accession>